<dbReference type="InterPro" id="IPR050406">
    <property type="entry name" value="FGGY_Carb_Kinase"/>
</dbReference>
<evidence type="ECO:0000313" key="6">
    <source>
        <dbReference type="EMBL" id="OQA54370.1"/>
    </source>
</evidence>
<gene>
    <name evidence="6" type="primary">xylB_16</name>
    <name evidence="6" type="ORF">BWY41_02111</name>
</gene>
<dbReference type="PANTHER" id="PTHR43095">
    <property type="entry name" value="SUGAR KINASE"/>
    <property type="match status" value="1"/>
</dbReference>
<feature type="domain" description="Carbohydrate kinase FGGY C-terminal" evidence="5">
    <location>
        <begin position="308"/>
        <end position="438"/>
    </location>
</feature>
<evidence type="ECO:0000256" key="2">
    <source>
        <dbReference type="ARBA" id="ARBA00022679"/>
    </source>
</evidence>
<dbReference type="EMBL" id="MWBQ01000216">
    <property type="protein sequence ID" value="OQA54370.1"/>
    <property type="molecule type" value="Genomic_DNA"/>
</dbReference>
<comment type="caution">
    <text evidence="6">The sequence shown here is derived from an EMBL/GenBank/DDBJ whole genome shotgun (WGS) entry which is preliminary data.</text>
</comment>
<reference evidence="6" key="1">
    <citation type="submission" date="2017-02" db="EMBL/GenBank/DDBJ databases">
        <title>Delving into the versatile metabolic prowess of the omnipresent phylum Bacteroidetes.</title>
        <authorList>
            <person name="Nobu M.K."/>
            <person name="Mei R."/>
            <person name="Narihiro T."/>
            <person name="Kuroda K."/>
            <person name="Liu W.-T."/>
        </authorList>
    </citation>
    <scope>NUCLEOTIDE SEQUENCE</scope>
    <source>
        <strain evidence="6">ADurb.Bin276</strain>
    </source>
</reference>
<dbReference type="Proteomes" id="UP000485569">
    <property type="component" value="Unassembled WGS sequence"/>
</dbReference>
<keyword evidence="2 6" id="KW-0808">Transferase</keyword>
<dbReference type="InterPro" id="IPR043129">
    <property type="entry name" value="ATPase_NBD"/>
</dbReference>
<dbReference type="Pfam" id="PF02782">
    <property type="entry name" value="FGGY_C"/>
    <property type="match status" value="1"/>
</dbReference>
<sequence length="487" mass="54669">MSKDNALVMGIDCGTQGIRCLVSDLEGNIVADGQENILSSNKFGDRFEQDPNEWWDKTQICIQKTLRDLKNNRYSSYDIHCFSIDSTSGTIIPIGENGQPLLPAIMYNDSRAKEESLYINRVAKDFTQKIGYQFDPSFALCKVAWLKNHLPKIYDKTKIFLHAGDFLLMKLTGGLFQSDISNSLKMGFDLLEMKWPNFIRDQLEIDIQKLPPVVKTGEESGIIKASIAKQFQFKPSLKIIAGATDGTASFFASGARIPGDISSTVGTTLVIRGISEKLIKDIKGRIYCHLHPAGYWLPGGASNTGGECLQKFFTNENLKEWDSRVVEMSIPTSLILYPLTRKGERLPFASPEAEFFQSRKESSRLEFYTACLEGVGYIEKYSYYILEKLGSSPIQRVFSSGSGSNSPIWCQIRSNILSKPIFLPKTTESAMGACIIAASYLHGSLSLASQKMVKINEVYEPQKTISLQYQEKYHEFLNECQKRGYVH</sequence>
<feature type="domain" description="Carbohydrate kinase FGGY N-terminal" evidence="4">
    <location>
        <begin position="8"/>
        <end position="251"/>
    </location>
</feature>
<evidence type="ECO:0000259" key="4">
    <source>
        <dbReference type="Pfam" id="PF00370"/>
    </source>
</evidence>
<dbReference type="AlphaFoldDB" id="A0A1V5SIK5"/>
<keyword evidence="3 6" id="KW-0418">Kinase</keyword>
<comment type="similarity">
    <text evidence="1">Belongs to the FGGY kinase family.</text>
</comment>
<dbReference type="InterPro" id="IPR000577">
    <property type="entry name" value="Carb_kinase_FGGY"/>
</dbReference>
<name>A0A1V5SIK5_9BACT</name>
<dbReference type="InterPro" id="IPR018485">
    <property type="entry name" value="FGGY_C"/>
</dbReference>
<dbReference type="PIRSF" id="PIRSF000538">
    <property type="entry name" value="GlpK"/>
    <property type="match status" value="1"/>
</dbReference>
<evidence type="ECO:0000256" key="3">
    <source>
        <dbReference type="ARBA" id="ARBA00022777"/>
    </source>
</evidence>
<proteinExistence type="inferred from homology"/>
<dbReference type="CDD" id="cd07783">
    <property type="entry name" value="ASKHA_NBD_FGGY_SePSK_AtXK1-like"/>
    <property type="match status" value="1"/>
</dbReference>
<dbReference type="InterPro" id="IPR018484">
    <property type="entry name" value="FGGY_N"/>
</dbReference>
<evidence type="ECO:0000259" key="5">
    <source>
        <dbReference type="Pfam" id="PF02782"/>
    </source>
</evidence>
<dbReference type="EC" id="2.7.1.17" evidence="6"/>
<accession>A0A1V5SIK5</accession>
<protein>
    <submittedName>
        <fullName evidence="6">Xylulose kinase</fullName>
        <ecNumber evidence="6">2.7.1.17</ecNumber>
    </submittedName>
</protein>
<dbReference type="Pfam" id="PF00370">
    <property type="entry name" value="FGGY_N"/>
    <property type="match status" value="1"/>
</dbReference>
<dbReference type="GO" id="GO:0004856">
    <property type="term" value="F:D-xylulokinase activity"/>
    <property type="evidence" value="ECO:0007669"/>
    <property type="project" value="UniProtKB-EC"/>
</dbReference>
<organism evidence="6">
    <name type="scientific">Candidatus Atribacter allofermentans</name>
    <dbReference type="NCBI Taxonomy" id="1852833"/>
    <lineage>
        <taxon>Bacteria</taxon>
        <taxon>Pseudomonadati</taxon>
        <taxon>Atribacterota</taxon>
        <taxon>Atribacteria</taxon>
        <taxon>Atribacterales</taxon>
        <taxon>Atribacteraceae</taxon>
        <taxon>Atribacter</taxon>
    </lineage>
</organism>
<dbReference type="Gene3D" id="3.30.420.40">
    <property type="match status" value="2"/>
</dbReference>
<dbReference type="PANTHER" id="PTHR43095:SF2">
    <property type="entry name" value="GLUCONOKINASE"/>
    <property type="match status" value="1"/>
</dbReference>
<dbReference type="SUPFAM" id="SSF53067">
    <property type="entry name" value="Actin-like ATPase domain"/>
    <property type="match status" value="2"/>
</dbReference>
<evidence type="ECO:0000256" key="1">
    <source>
        <dbReference type="ARBA" id="ARBA00009156"/>
    </source>
</evidence>